<evidence type="ECO:0000256" key="1">
    <source>
        <dbReference type="ARBA" id="ARBA00022723"/>
    </source>
</evidence>
<evidence type="ECO:0000313" key="7">
    <source>
        <dbReference type="Proteomes" id="UP000794436"/>
    </source>
</evidence>
<organism evidence="6 7">
    <name type="scientific">Pythium oligandrum</name>
    <name type="common">Mycoparasitic fungus</name>
    <dbReference type="NCBI Taxonomy" id="41045"/>
    <lineage>
        <taxon>Eukaryota</taxon>
        <taxon>Sar</taxon>
        <taxon>Stramenopiles</taxon>
        <taxon>Oomycota</taxon>
        <taxon>Peronosporomycetes</taxon>
        <taxon>Pythiales</taxon>
        <taxon>Pythiaceae</taxon>
        <taxon>Pythium</taxon>
    </lineage>
</organism>
<sequence>MSGAPQVLCQAGCGDFGDPELDFLCGDCHGDKVEIEKQRALLEYVDKKMRKTSVIAETIPLDSPTRRGPPSIDHRKALDEFMGRHREKDALVVARECLFLERETQIRETSKRQLRKFMIATDVDEPVDPKEWGRYRYGAPRDIPRHDIDEATELAAQLKLFCHWRRKAVNRRVATRKQLMDEQGKADKKKKKQQNKAKRALAVPKLPSISLRGLRKSASARVLTAATPEQVAQQADPTPKEA</sequence>
<dbReference type="PROSITE" id="PS51036">
    <property type="entry name" value="ZF_A20"/>
    <property type="match status" value="1"/>
</dbReference>
<feature type="compositionally biased region" description="Basic residues" evidence="4">
    <location>
        <begin position="187"/>
        <end position="199"/>
    </location>
</feature>
<evidence type="ECO:0000256" key="2">
    <source>
        <dbReference type="ARBA" id="ARBA00022771"/>
    </source>
</evidence>
<dbReference type="GO" id="GO:0003677">
    <property type="term" value="F:DNA binding"/>
    <property type="evidence" value="ECO:0007669"/>
    <property type="project" value="InterPro"/>
</dbReference>
<protein>
    <recommendedName>
        <fullName evidence="5">A20-type domain-containing protein</fullName>
    </recommendedName>
</protein>
<proteinExistence type="predicted"/>
<evidence type="ECO:0000256" key="3">
    <source>
        <dbReference type="ARBA" id="ARBA00022833"/>
    </source>
</evidence>
<keyword evidence="2" id="KW-0863">Zinc-finger</keyword>
<comment type="caution">
    <text evidence="6">The sequence shown here is derived from an EMBL/GenBank/DDBJ whole genome shotgun (WGS) entry which is preliminary data.</text>
</comment>
<gene>
    <name evidence="6" type="ORF">Poli38472_000817</name>
</gene>
<keyword evidence="7" id="KW-1185">Reference proteome</keyword>
<reference evidence="6" key="1">
    <citation type="submission" date="2019-03" db="EMBL/GenBank/DDBJ databases">
        <title>Long read genome sequence of the mycoparasitic Pythium oligandrum ATCC 38472 isolated from sugarbeet rhizosphere.</title>
        <authorList>
            <person name="Gaulin E."/>
        </authorList>
    </citation>
    <scope>NUCLEOTIDE SEQUENCE</scope>
    <source>
        <strain evidence="6">ATCC 38472_TT</strain>
    </source>
</reference>
<feature type="domain" description="A20-type" evidence="5">
    <location>
        <begin position="3"/>
        <end position="37"/>
    </location>
</feature>
<feature type="region of interest" description="Disordered" evidence="4">
    <location>
        <begin position="179"/>
        <end position="204"/>
    </location>
</feature>
<evidence type="ECO:0000259" key="5">
    <source>
        <dbReference type="PROSITE" id="PS51036"/>
    </source>
</evidence>
<evidence type="ECO:0000256" key="4">
    <source>
        <dbReference type="SAM" id="MobiDB-lite"/>
    </source>
</evidence>
<feature type="region of interest" description="Disordered" evidence="4">
    <location>
        <begin position="217"/>
        <end position="242"/>
    </location>
</feature>
<keyword evidence="1" id="KW-0479">Metal-binding</keyword>
<dbReference type="InterPro" id="IPR002653">
    <property type="entry name" value="Znf_A20"/>
</dbReference>
<dbReference type="Proteomes" id="UP000794436">
    <property type="component" value="Unassembled WGS sequence"/>
</dbReference>
<keyword evidence="3" id="KW-0862">Zinc</keyword>
<name>A0A8K1CCT9_PYTOL</name>
<dbReference type="Gene3D" id="1.20.5.4770">
    <property type="match status" value="1"/>
</dbReference>
<dbReference type="AlphaFoldDB" id="A0A8K1CCT9"/>
<evidence type="ECO:0000313" key="6">
    <source>
        <dbReference type="EMBL" id="TMW60775.1"/>
    </source>
</evidence>
<dbReference type="OrthoDB" id="76157at2759"/>
<dbReference type="GO" id="GO:0008270">
    <property type="term" value="F:zinc ion binding"/>
    <property type="evidence" value="ECO:0007669"/>
    <property type="project" value="UniProtKB-KW"/>
</dbReference>
<dbReference type="EMBL" id="SPLM01000108">
    <property type="protein sequence ID" value="TMW60775.1"/>
    <property type="molecule type" value="Genomic_DNA"/>
</dbReference>
<accession>A0A8K1CCT9</accession>